<evidence type="ECO:0000256" key="6">
    <source>
        <dbReference type="ARBA" id="ARBA00022989"/>
    </source>
</evidence>
<comment type="subcellular location">
    <subcellularLocation>
        <location evidence="1">Cell membrane</location>
        <topology evidence="1">Multi-pass membrane protein</topology>
    </subcellularLocation>
</comment>
<dbReference type="EMBL" id="MT598238">
    <property type="protein sequence ID" value="QNH68047.1"/>
    <property type="molecule type" value="mRNA"/>
</dbReference>
<keyword evidence="6" id="KW-1133">Transmembrane helix</keyword>
<dbReference type="InterPro" id="IPR004117">
    <property type="entry name" value="7tm6_olfct_rcpt"/>
</dbReference>
<keyword evidence="3" id="KW-0716">Sensory transduction</keyword>
<keyword evidence="4" id="KW-0812">Transmembrane</keyword>
<evidence type="ECO:0000256" key="2">
    <source>
        <dbReference type="ARBA" id="ARBA00022475"/>
    </source>
</evidence>
<proteinExistence type="evidence at transcript level"/>
<dbReference type="AlphaFoldDB" id="A0A7G7WNC1"/>
<dbReference type="GO" id="GO:0007165">
    <property type="term" value="P:signal transduction"/>
    <property type="evidence" value="ECO:0007669"/>
    <property type="project" value="UniProtKB-KW"/>
</dbReference>
<accession>A0A7G7WNC1</accession>
<protein>
    <submittedName>
        <fullName evidence="10">Odorant receptor 23</fullName>
    </submittedName>
</protein>
<dbReference type="PANTHER" id="PTHR21137">
    <property type="entry name" value="ODORANT RECEPTOR"/>
    <property type="match status" value="1"/>
</dbReference>
<evidence type="ECO:0000313" key="10">
    <source>
        <dbReference type="EMBL" id="QNH68047.1"/>
    </source>
</evidence>
<dbReference type="GO" id="GO:0004984">
    <property type="term" value="F:olfactory receptor activity"/>
    <property type="evidence" value="ECO:0007669"/>
    <property type="project" value="InterPro"/>
</dbReference>
<evidence type="ECO:0000256" key="4">
    <source>
        <dbReference type="ARBA" id="ARBA00022692"/>
    </source>
</evidence>
<sequence length="61" mass="7188">MQWYEYNKSINTSIQIMMIRSQKPLSITVGPFGEVSLEMAVKIIKAAYTYVMFMKQVYEEK</sequence>
<dbReference type="PANTHER" id="PTHR21137:SF35">
    <property type="entry name" value="ODORANT RECEPTOR 19A-RELATED"/>
    <property type="match status" value="1"/>
</dbReference>
<evidence type="ECO:0000256" key="8">
    <source>
        <dbReference type="ARBA" id="ARBA00023170"/>
    </source>
</evidence>
<keyword evidence="7" id="KW-0472">Membrane</keyword>
<evidence type="ECO:0000256" key="5">
    <source>
        <dbReference type="ARBA" id="ARBA00022725"/>
    </source>
</evidence>
<organism evidence="10">
    <name type="scientific">Apriona germarii</name>
    <name type="common">Mulberry longhorn beetle</name>
    <name type="synonym">Lamia germarii</name>
    <dbReference type="NCBI Taxonomy" id="157307"/>
    <lineage>
        <taxon>Eukaryota</taxon>
        <taxon>Metazoa</taxon>
        <taxon>Ecdysozoa</taxon>
        <taxon>Arthropoda</taxon>
        <taxon>Hexapoda</taxon>
        <taxon>Insecta</taxon>
        <taxon>Pterygota</taxon>
        <taxon>Neoptera</taxon>
        <taxon>Endopterygota</taxon>
        <taxon>Coleoptera</taxon>
        <taxon>Polyphaga</taxon>
        <taxon>Cucujiformia</taxon>
        <taxon>Chrysomeloidea</taxon>
        <taxon>Cerambycidae</taxon>
        <taxon>Lamiinae</taxon>
        <taxon>Batocerini</taxon>
        <taxon>Apriona</taxon>
    </lineage>
</organism>
<name>A0A7G7WNC1_APRGE</name>
<dbReference type="GO" id="GO:0005549">
    <property type="term" value="F:odorant binding"/>
    <property type="evidence" value="ECO:0007669"/>
    <property type="project" value="InterPro"/>
</dbReference>
<evidence type="ECO:0000256" key="3">
    <source>
        <dbReference type="ARBA" id="ARBA00022606"/>
    </source>
</evidence>
<evidence type="ECO:0000256" key="7">
    <source>
        <dbReference type="ARBA" id="ARBA00023136"/>
    </source>
</evidence>
<keyword evidence="5" id="KW-0552">Olfaction</keyword>
<dbReference type="GO" id="GO:0005886">
    <property type="term" value="C:plasma membrane"/>
    <property type="evidence" value="ECO:0007669"/>
    <property type="project" value="UniProtKB-SubCell"/>
</dbReference>
<reference evidence="10" key="1">
    <citation type="journal article" date="2020" name="Front. Physiol.">
        <title>Identification and Expression Profile of Olfactory Receptor Genes Based on Apriona germari (Hope) Antennal Transcriptome.</title>
        <authorList>
            <person name="Qian J.L."/>
            <person name="Mang D.Z."/>
            <person name="Lv G.C."/>
            <person name="Ye J."/>
            <person name="Li Z.Q."/>
            <person name="Chu B."/>
            <person name="Sun L."/>
            <person name="Liu Y.J."/>
            <person name="Zhang L.W."/>
        </authorList>
    </citation>
    <scope>NUCLEOTIDE SEQUENCE</scope>
    <source>
        <tissue evidence="10">Antenna</tissue>
    </source>
</reference>
<keyword evidence="2" id="KW-1003">Cell membrane</keyword>
<reference evidence="10" key="2">
    <citation type="submission" date="2020-06" db="EMBL/GenBank/DDBJ databases">
        <authorList>
            <person name="Qian J."/>
        </authorList>
    </citation>
    <scope>NUCLEOTIDE SEQUENCE</scope>
    <source>
        <tissue evidence="10">Antenna</tissue>
    </source>
</reference>
<evidence type="ECO:0000256" key="9">
    <source>
        <dbReference type="ARBA" id="ARBA00023224"/>
    </source>
</evidence>
<dbReference type="Pfam" id="PF02949">
    <property type="entry name" value="7tm_6"/>
    <property type="match status" value="1"/>
</dbReference>
<keyword evidence="8 10" id="KW-0675">Receptor</keyword>
<keyword evidence="9" id="KW-0807">Transducer</keyword>
<evidence type="ECO:0000256" key="1">
    <source>
        <dbReference type="ARBA" id="ARBA00004651"/>
    </source>
</evidence>